<dbReference type="InterPro" id="IPR002110">
    <property type="entry name" value="Ankyrin_rpt"/>
</dbReference>
<feature type="region of interest" description="Disordered" evidence="4">
    <location>
        <begin position="70"/>
        <end position="93"/>
    </location>
</feature>
<evidence type="ECO:0000256" key="4">
    <source>
        <dbReference type="SAM" id="MobiDB-lite"/>
    </source>
</evidence>
<proteinExistence type="predicted"/>
<dbReference type="Pfam" id="PF14420">
    <property type="entry name" value="Clr5"/>
    <property type="match status" value="1"/>
</dbReference>
<accession>A0A0A1SWQ8</accession>
<dbReference type="SUPFAM" id="SSF48403">
    <property type="entry name" value="Ankyrin repeat"/>
    <property type="match status" value="1"/>
</dbReference>
<feature type="repeat" description="ANK" evidence="3">
    <location>
        <begin position="478"/>
        <end position="517"/>
    </location>
</feature>
<dbReference type="InterPro" id="IPR036770">
    <property type="entry name" value="Ankyrin_rpt-contain_sf"/>
</dbReference>
<evidence type="ECO:0000259" key="5">
    <source>
        <dbReference type="Pfam" id="PF14420"/>
    </source>
</evidence>
<gene>
    <name evidence="6" type="ORF">VHEMI02760</name>
</gene>
<organism evidence="6 7">
    <name type="scientific">[Torrubiella] hemipterigena</name>
    <dbReference type="NCBI Taxonomy" id="1531966"/>
    <lineage>
        <taxon>Eukaryota</taxon>
        <taxon>Fungi</taxon>
        <taxon>Dikarya</taxon>
        <taxon>Ascomycota</taxon>
        <taxon>Pezizomycotina</taxon>
        <taxon>Sordariomycetes</taxon>
        <taxon>Hypocreomycetidae</taxon>
        <taxon>Hypocreales</taxon>
        <taxon>Clavicipitaceae</taxon>
        <taxon>Clavicipitaceae incertae sedis</taxon>
        <taxon>'Torrubiella' clade</taxon>
    </lineage>
</organism>
<dbReference type="Pfam" id="PF00023">
    <property type="entry name" value="Ank"/>
    <property type="match status" value="1"/>
</dbReference>
<feature type="domain" description="Clr5" evidence="5">
    <location>
        <begin position="86"/>
        <end position="135"/>
    </location>
</feature>
<protein>
    <recommendedName>
        <fullName evidence="5">Clr5 domain-containing protein</fullName>
    </recommendedName>
</protein>
<keyword evidence="1" id="KW-0677">Repeat</keyword>
<dbReference type="SMART" id="SM00248">
    <property type="entry name" value="ANK"/>
    <property type="match status" value="2"/>
</dbReference>
<keyword evidence="7" id="KW-1185">Reference proteome</keyword>
<sequence length="588" mass="64600">MGDFAGHSLLCETALGQANAAVDDAEPAWNTSSFAASPPSVAFPNQLAFFQHNITTSDNTQNIRASNALAPNAGRPQHSQPSSTTSQDWDGLRPTITLLRREGKARREVLEVLKRDFSFNPNPRHLSYRLKIWGLAGRTRATNTSGILPFSHQPPTQDRAAALLRHGASLPVNGIDGLQLQGGIGVPIVSHNHEVTSGPTNVAYNNSGTPSIAITPALTQQHMPSLFFPLLPTTTGDQLPTTPSRSSEQLSTFESALQIGDGSSGMGIYGDIPGLPSAPFNSVGAENYNTSTTEERDLGASFPYDELREAIDTDDNNRFKCLVRRAIREVDPHHHDQNLAKHAQKALSPLVFSIVKRGNTSLFRFLVTRKMIPPQQIKDLCIITALVNGHRSIVDEIFKRHTPAVLDLDQILHQAEYIRKSYDAHGRRTAEDIFDRVHQQHLKSPNNVSAVHIATALLLGEKIEDIARRSDISVSMANGHTALHILSYQDFGQDSNRVIRVANILLGCGVDVNKRDAAGNTCLHAVASNYDTSWTPTFIEMLIQHHVDVNICNNEGKTAMEIMALNFPLNETTLELRQRLQRMAVSTY</sequence>
<dbReference type="PROSITE" id="PS50088">
    <property type="entry name" value="ANK_REPEAT"/>
    <property type="match status" value="1"/>
</dbReference>
<dbReference type="EMBL" id="CDHN01000001">
    <property type="protein sequence ID" value="CEJ82711.1"/>
    <property type="molecule type" value="Genomic_DNA"/>
</dbReference>
<reference evidence="6 7" key="1">
    <citation type="journal article" date="2015" name="Genome Announc.">
        <title>Draft Genome Sequence and Gene Annotation of the Entomopathogenic Fungus Verticillium hemipterigenum.</title>
        <authorList>
            <person name="Horn F."/>
            <person name="Habel A."/>
            <person name="Scharf D.H."/>
            <person name="Dworschak J."/>
            <person name="Brakhage A.A."/>
            <person name="Guthke R."/>
            <person name="Hertweck C."/>
            <person name="Linde J."/>
        </authorList>
    </citation>
    <scope>NUCLEOTIDE SEQUENCE [LARGE SCALE GENOMIC DNA]</scope>
</reference>
<name>A0A0A1SWQ8_9HYPO</name>
<feature type="compositionally biased region" description="Low complexity" evidence="4">
    <location>
        <begin position="76"/>
        <end position="87"/>
    </location>
</feature>
<dbReference type="Gene3D" id="1.25.40.20">
    <property type="entry name" value="Ankyrin repeat-containing domain"/>
    <property type="match status" value="1"/>
</dbReference>
<keyword evidence="2 3" id="KW-0040">ANK repeat</keyword>
<dbReference type="Proteomes" id="UP000039046">
    <property type="component" value="Unassembled WGS sequence"/>
</dbReference>
<dbReference type="AlphaFoldDB" id="A0A0A1SWQ8"/>
<dbReference type="PANTHER" id="PTHR24180">
    <property type="entry name" value="CYCLIN-DEPENDENT KINASE INHIBITOR 2C-RELATED"/>
    <property type="match status" value="1"/>
</dbReference>
<evidence type="ECO:0000256" key="3">
    <source>
        <dbReference type="PROSITE-ProRule" id="PRU00023"/>
    </source>
</evidence>
<evidence type="ECO:0000256" key="1">
    <source>
        <dbReference type="ARBA" id="ARBA00022737"/>
    </source>
</evidence>
<dbReference type="InterPro" id="IPR025676">
    <property type="entry name" value="Clr5_dom"/>
</dbReference>
<dbReference type="OrthoDB" id="341259at2759"/>
<dbReference type="HOGENOM" id="CLU_449919_0_0_1"/>
<evidence type="ECO:0000313" key="7">
    <source>
        <dbReference type="Proteomes" id="UP000039046"/>
    </source>
</evidence>
<dbReference type="PANTHER" id="PTHR24180:SF45">
    <property type="entry name" value="POLY [ADP-RIBOSE] POLYMERASE TANKYRASE"/>
    <property type="match status" value="1"/>
</dbReference>
<dbReference type="InterPro" id="IPR051637">
    <property type="entry name" value="Ank_repeat_dom-contain_49"/>
</dbReference>
<evidence type="ECO:0000313" key="6">
    <source>
        <dbReference type="EMBL" id="CEJ82711.1"/>
    </source>
</evidence>
<evidence type="ECO:0000256" key="2">
    <source>
        <dbReference type="ARBA" id="ARBA00023043"/>
    </source>
</evidence>